<sequence length="105" mass="10883">MRFTAATIAALVAFFAFSSSTLAGDVDDNKVGSTLPRDATLAALTVILVQKCSPCRVENSCIKGRCTPKQICPGGHTLEGNLCCPPKSHYPRAGEDGQDGGKGGN</sequence>
<keyword evidence="3" id="KW-1185">Reference proteome</keyword>
<name>A0AAD6T4V2_9AGAR</name>
<comment type="caution">
    <text evidence="2">The sequence shown here is derived from an EMBL/GenBank/DDBJ whole genome shotgun (WGS) entry which is preliminary data.</text>
</comment>
<feature type="non-terminal residue" evidence="2">
    <location>
        <position position="105"/>
    </location>
</feature>
<gene>
    <name evidence="2" type="ORF">C8F04DRAFT_1087773</name>
</gene>
<reference evidence="2" key="1">
    <citation type="submission" date="2023-03" db="EMBL/GenBank/DDBJ databases">
        <title>Massive genome expansion in bonnet fungi (Mycena s.s.) driven by repeated elements and novel gene families across ecological guilds.</title>
        <authorList>
            <consortium name="Lawrence Berkeley National Laboratory"/>
            <person name="Harder C.B."/>
            <person name="Miyauchi S."/>
            <person name="Viragh M."/>
            <person name="Kuo A."/>
            <person name="Thoen E."/>
            <person name="Andreopoulos B."/>
            <person name="Lu D."/>
            <person name="Skrede I."/>
            <person name="Drula E."/>
            <person name="Henrissat B."/>
            <person name="Morin E."/>
            <person name="Kohler A."/>
            <person name="Barry K."/>
            <person name="LaButti K."/>
            <person name="Morin E."/>
            <person name="Salamov A."/>
            <person name="Lipzen A."/>
            <person name="Mereny Z."/>
            <person name="Hegedus B."/>
            <person name="Baldrian P."/>
            <person name="Stursova M."/>
            <person name="Weitz H."/>
            <person name="Taylor A."/>
            <person name="Grigoriev I.V."/>
            <person name="Nagy L.G."/>
            <person name="Martin F."/>
            <person name="Kauserud H."/>
        </authorList>
    </citation>
    <scope>NUCLEOTIDE SEQUENCE</scope>
    <source>
        <strain evidence="2">CBHHK200</strain>
    </source>
</reference>
<dbReference type="Proteomes" id="UP001218188">
    <property type="component" value="Unassembled WGS sequence"/>
</dbReference>
<accession>A0AAD6T4V2</accession>
<evidence type="ECO:0000313" key="2">
    <source>
        <dbReference type="EMBL" id="KAJ7038861.1"/>
    </source>
</evidence>
<evidence type="ECO:0000313" key="3">
    <source>
        <dbReference type="Proteomes" id="UP001218188"/>
    </source>
</evidence>
<evidence type="ECO:0000256" key="1">
    <source>
        <dbReference type="SAM" id="SignalP"/>
    </source>
</evidence>
<protein>
    <submittedName>
        <fullName evidence="2">Uncharacterized protein</fullName>
    </submittedName>
</protein>
<organism evidence="2 3">
    <name type="scientific">Mycena alexandri</name>
    <dbReference type="NCBI Taxonomy" id="1745969"/>
    <lineage>
        <taxon>Eukaryota</taxon>
        <taxon>Fungi</taxon>
        <taxon>Dikarya</taxon>
        <taxon>Basidiomycota</taxon>
        <taxon>Agaricomycotina</taxon>
        <taxon>Agaricomycetes</taxon>
        <taxon>Agaricomycetidae</taxon>
        <taxon>Agaricales</taxon>
        <taxon>Marasmiineae</taxon>
        <taxon>Mycenaceae</taxon>
        <taxon>Mycena</taxon>
    </lineage>
</organism>
<dbReference type="EMBL" id="JARJCM010000029">
    <property type="protein sequence ID" value="KAJ7038861.1"/>
    <property type="molecule type" value="Genomic_DNA"/>
</dbReference>
<feature type="signal peptide" evidence="1">
    <location>
        <begin position="1"/>
        <end position="23"/>
    </location>
</feature>
<dbReference type="AlphaFoldDB" id="A0AAD6T4V2"/>
<keyword evidence="1" id="KW-0732">Signal</keyword>
<feature type="chain" id="PRO_5042166791" evidence="1">
    <location>
        <begin position="24"/>
        <end position="105"/>
    </location>
</feature>
<proteinExistence type="predicted"/>